<gene>
    <name evidence="2" type="ORF">JMJ35_003920</name>
</gene>
<comment type="caution">
    <text evidence="2">The sequence shown here is derived from an EMBL/GenBank/DDBJ whole genome shotgun (WGS) entry which is preliminary data.</text>
</comment>
<accession>A0AA39R3T5</accession>
<organism evidence="2 3">
    <name type="scientific">Cladonia borealis</name>
    <dbReference type="NCBI Taxonomy" id="184061"/>
    <lineage>
        <taxon>Eukaryota</taxon>
        <taxon>Fungi</taxon>
        <taxon>Dikarya</taxon>
        <taxon>Ascomycota</taxon>
        <taxon>Pezizomycotina</taxon>
        <taxon>Lecanoromycetes</taxon>
        <taxon>OSLEUM clade</taxon>
        <taxon>Lecanoromycetidae</taxon>
        <taxon>Lecanorales</taxon>
        <taxon>Lecanorineae</taxon>
        <taxon>Cladoniaceae</taxon>
        <taxon>Cladonia</taxon>
    </lineage>
</organism>
<dbReference type="Proteomes" id="UP001166286">
    <property type="component" value="Unassembled WGS sequence"/>
</dbReference>
<feature type="compositionally biased region" description="Basic and acidic residues" evidence="1">
    <location>
        <begin position="11"/>
        <end position="26"/>
    </location>
</feature>
<feature type="region of interest" description="Disordered" evidence="1">
    <location>
        <begin position="1"/>
        <end position="26"/>
    </location>
</feature>
<keyword evidence="3" id="KW-1185">Reference proteome</keyword>
<name>A0AA39R3T5_9LECA</name>
<evidence type="ECO:0000313" key="2">
    <source>
        <dbReference type="EMBL" id="KAK0513556.1"/>
    </source>
</evidence>
<protein>
    <submittedName>
        <fullName evidence="2">Uncharacterized protein</fullName>
    </submittedName>
</protein>
<dbReference type="AlphaFoldDB" id="A0AA39R3T5"/>
<proteinExistence type="predicted"/>
<dbReference type="EMBL" id="JAFEKC020000007">
    <property type="protein sequence ID" value="KAK0513556.1"/>
    <property type="molecule type" value="Genomic_DNA"/>
</dbReference>
<evidence type="ECO:0000313" key="3">
    <source>
        <dbReference type="Proteomes" id="UP001166286"/>
    </source>
</evidence>
<reference evidence="2" key="1">
    <citation type="submission" date="2023-03" db="EMBL/GenBank/DDBJ databases">
        <title>Complete genome of Cladonia borealis.</title>
        <authorList>
            <person name="Park H."/>
        </authorList>
    </citation>
    <scope>NUCLEOTIDE SEQUENCE</scope>
    <source>
        <strain evidence="2">ANT050790</strain>
    </source>
</reference>
<evidence type="ECO:0000256" key="1">
    <source>
        <dbReference type="SAM" id="MobiDB-lite"/>
    </source>
</evidence>
<sequence>MPEYNAGESSNNRDSHSPDKRSRYDPKAAALTFPELYTVGQLVYLHGARGTDPNPYRIYEVLGDGQYKLSRNSMVERRIYREEDLQTRP</sequence>